<comment type="caution">
    <text evidence="3">The sequence shown here is derived from an EMBL/GenBank/DDBJ whole genome shotgun (WGS) entry which is preliminary data.</text>
</comment>
<dbReference type="Gene3D" id="2.70.170.10">
    <property type="entry name" value="Neurotransmitter-gated ion-channel ligand-binding domain"/>
    <property type="match status" value="1"/>
</dbReference>
<gene>
    <name evidence="3" type="ORF">LJ725_20645</name>
</gene>
<feature type="domain" description="Neurotransmitter-gated ion-channel ligand-binding" evidence="2">
    <location>
        <begin position="31"/>
        <end position="183"/>
    </location>
</feature>
<dbReference type="Pfam" id="PF02931">
    <property type="entry name" value="Neur_chan_LBD"/>
    <property type="match status" value="1"/>
</dbReference>
<feature type="transmembrane region" description="Helical" evidence="1">
    <location>
        <begin position="223"/>
        <end position="243"/>
    </location>
</feature>
<dbReference type="RefSeq" id="WP_230552768.1">
    <property type="nucleotide sequence ID" value="NZ_JAJISD010000009.1"/>
</dbReference>
<dbReference type="InterPro" id="IPR006202">
    <property type="entry name" value="Neur_chan_lig-bd"/>
</dbReference>
<feature type="transmembrane region" description="Helical" evidence="1">
    <location>
        <begin position="328"/>
        <end position="346"/>
    </location>
</feature>
<accession>A0ABS8KZ73</accession>
<feature type="transmembrane region" description="Helical" evidence="1">
    <location>
        <begin position="286"/>
        <end position="307"/>
    </location>
</feature>
<keyword evidence="1" id="KW-1133">Transmembrane helix</keyword>
<dbReference type="InterPro" id="IPR006201">
    <property type="entry name" value="Neur_channel"/>
</dbReference>
<dbReference type="EMBL" id="JAJISD010000009">
    <property type="protein sequence ID" value="MCC8431389.1"/>
    <property type="molecule type" value="Genomic_DNA"/>
</dbReference>
<evidence type="ECO:0000313" key="3">
    <source>
        <dbReference type="EMBL" id="MCC8431389.1"/>
    </source>
</evidence>
<feature type="transmembrane region" description="Helical" evidence="1">
    <location>
        <begin position="255"/>
        <end position="274"/>
    </location>
</feature>
<keyword evidence="4" id="KW-1185">Reference proteome</keyword>
<organism evidence="3 4">
    <name type="scientific">Reyranella aquatilis</name>
    <dbReference type="NCBI Taxonomy" id="2035356"/>
    <lineage>
        <taxon>Bacteria</taxon>
        <taxon>Pseudomonadati</taxon>
        <taxon>Pseudomonadota</taxon>
        <taxon>Alphaproteobacteria</taxon>
        <taxon>Hyphomicrobiales</taxon>
        <taxon>Reyranellaceae</taxon>
        <taxon>Reyranella</taxon>
    </lineage>
</organism>
<evidence type="ECO:0000313" key="4">
    <source>
        <dbReference type="Proteomes" id="UP001198862"/>
    </source>
</evidence>
<evidence type="ECO:0000256" key="1">
    <source>
        <dbReference type="SAM" id="Phobius"/>
    </source>
</evidence>
<keyword evidence="1" id="KW-0472">Membrane</keyword>
<dbReference type="SUPFAM" id="SSF63712">
    <property type="entry name" value="Nicotinic receptor ligand binding domain-like"/>
    <property type="match status" value="1"/>
</dbReference>
<sequence>MAILIACSGPVQAQSAASPAIPPPLPAGVELPIEVRLSVRILNITRLIETTGELSASIEYTQRWVDPGLRFDPVAKGEEHIDLTGAAAEARLGQIWRPGITIDNMIGNPRSQTVFLSIFHDGRVVQIRRLDADFRIRANMSSFPFDTQYLPLSFSTARHSAHEVALTTTEFDRNFSTVNPDISANNWKPRGVSFVQSSFFGWNARPFSRITLITTVERDWTRYILRLFVPFIAIMSLSLFLLWASTSVLPNTQRVPMVFSTLLALAALSFTFEASFPGSISMNSPIAAMISMGYLYLPAVLLIDLFPGLDNSRFARRFPYLLPEVRRNLRLTVPLLFFGLCLYSLLPTIEK</sequence>
<keyword evidence="1" id="KW-0812">Transmembrane</keyword>
<name>A0ABS8KZ73_9HYPH</name>
<protein>
    <submittedName>
        <fullName evidence="3">Neurotransmitter-gated ion-channel ligand-binding protein</fullName>
    </submittedName>
</protein>
<dbReference type="PANTHER" id="PTHR18945">
    <property type="entry name" value="NEUROTRANSMITTER GATED ION CHANNEL"/>
    <property type="match status" value="1"/>
</dbReference>
<dbReference type="Proteomes" id="UP001198862">
    <property type="component" value="Unassembled WGS sequence"/>
</dbReference>
<reference evidence="3 4" key="1">
    <citation type="submission" date="2021-11" db="EMBL/GenBank/DDBJ databases">
        <authorList>
            <person name="Lee D.-H."/>
            <person name="Kim S.-B."/>
        </authorList>
    </citation>
    <scope>NUCLEOTIDE SEQUENCE [LARGE SCALE GENOMIC DNA]</scope>
    <source>
        <strain evidence="3 4">KCTC 52223</strain>
    </source>
</reference>
<evidence type="ECO:0000259" key="2">
    <source>
        <dbReference type="Pfam" id="PF02931"/>
    </source>
</evidence>
<dbReference type="InterPro" id="IPR036734">
    <property type="entry name" value="Neur_chan_lig-bd_sf"/>
</dbReference>
<proteinExistence type="predicted"/>